<dbReference type="EMBL" id="AMGW01000006">
    <property type="protein sequence ID" value="EXJ55938.1"/>
    <property type="molecule type" value="Genomic_DNA"/>
</dbReference>
<accession>W9VKB5</accession>
<dbReference type="Gene3D" id="2.102.10.10">
    <property type="entry name" value="Rieske [2Fe-2S] iron-sulphur domain"/>
    <property type="match status" value="1"/>
</dbReference>
<evidence type="ECO:0000313" key="8">
    <source>
        <dbReference type="Proteomes" id="UP000019473"/>
    </source>
</evidence>
<proteinExistence type="predicted"/>
<keyword evidence="5" id="KW-0411">Iron-sulfur</keyword>
<keyword evidence="8" id="KW-1185">Reference proteome</keyword>
<dbReference type="OrthoDB" id="426882at2759"/>
<gene>
    <name evidence="7" type="ORF">A1O7_08869</name>
</gene>
<dbReference type="PANTHER" id="PTHR43756:SF6">
    <property type="entry name" value="CLUSTER-BINDING PROTEIN, PUTATIVE (AFU_ORTHOLOGUE AFUA_6G03920)-RELATED"/>
    <property type="match status" value="1"/>
</dbReference>
<keyword evidence="1" id="KW-0001">2Fe-2S</keyword>
<evidence type="ECO:0000256" key="5">
    <source>
        <dbReference type="ARBA" id="ARBA00023014"/>
    </source>
</evidence>
<evidence type="ECO:0000256" key="4">
    <source>
        <dbReference type="ARBA" id="ARBA00023004"/>
    </source>
</evidence>
<evidence type="ECO:0000313" key="7">
    <source>
        <dbReference type="EMBL" id="EXJ55938.1"/>
    </source>
</evidence>
<dbReference type="eggNOG" id="ENOG502QQJW">
    <property type="taxonomic scope" value="Eukaryota"/>
</dbReference>
<comment type="caution">
    <text evidence="7">The sequence shown here is derived from an EMBL/GenBank/DDBJ whole genome shotgun (WGS) entry which is preliminary data.</text>
</comment>
<dbReference type="GO" id="GO:0051537">
    <property type="term" value="F:2 iron, 2 sulfur cluster binding"/>
    <property type="evidence" value="ECO:0007669"/>
    <property type="project" value="UniProtKB-KW"/>
</dbReference>
<evidence type="ECO:0000256" key="3">
    <source>
        <dbReference type="ARBA" id="ARBA00023002"/>
    </source>
</evidence>
<dbReference type="Pfam" id="PF00355">
    <property type="entry name" value="Rieske"/>
    <property type="match status" value="1"/>
</dbReference>
<sequence length="247" mass="27360">MFRTVGSYRVLEHVAGFPLILVLGKDYVLRCFHNVCRHRAYPVISSNKVGCRPNLGCKYHGWTYDLSGKLIKAPKFEDAEGFRKDQNSLFEVKTEIDEDGIVTVDLSSESKGSPVLDINKFKDGQVETWDVKGAFNWKVAECADAFNFPTLTRNDRGVQVRLGLARKLKHVKPSILADFVALPGHNAHLLMTIQPTTADACTVHCTLFVASSSHASSLTISSAKSDIAQSVLSLEKLYARVRESDAM</sequence>
<dbReference type="RefSeq" id="XP_007761048.1">
    <property type="nucleotide sequence ID" value="XM_007762858.1"/>
</dbReference>
<evidence type="ECO:0000256" key="1">
    <source>
        <dbReference type="ARBA" id="ARBA00022714"/>
    </source>
</evidence>
<dbReference type="InterPro" id="IPR001663">
    <property type="entry name" value="Rng_hydr_dOase-A"/>
</dbReference>
<evidence type="ECO:0000259" key="6">
    <source>
        <dbReference type="PROSITE" id="PS51296"/>
    </source>
</evidence>
<keyword evidence="3" id="KW-0560">Oxidoreductase</keyword>
<protein>
    <recommendedName>
        <fullName evidence="6">Rieske domain-containing protein</fullName>
    </recommendedName>
</protein>
<organism evidence="7 8">
    <name type="scientific">Cladophialophora yegresii CBS 114405</name>
    <dbReference type="NCBI Taxonomy" id="1182544"/>
    <lineage>
        <taxon>Eukaryota</taxon>
        <taxon>Fungi</taxon>
        <taxon>Dikarya</taxon>
        <taxon>Ascomycota</taxon>
        <taxon>Pezizomycotina</taxon>
        <taxon>Eurotiomycetes</taxon>
        <taxon>Chaetothyriomycetidae</taxon>
        <taxon>Chaetothyriales</taxon>
        <taxon>Herpotrichiellaceae</taxon>
        <taxon>Cladophialophora</taxon>
    </lineage>
</organism>
<dbReference type="STRING" id="1182544.W9VKB5"/>
<dbReference type="Proteomes" id="UP000019473">
    <property type="component" value="Unassembled WGS sequence"/>
</dbReference>
<dbReference type="GO" id="GO:0016491">
    <property type="term" value="F:oxidoreductase activity"/>
    <property type="evidence" value="ECO:0007669"/>
    <property type="project" value="UniProtKB-KW"/>
</dbReference>
<dbReference type="SUPFAM" id="SSF50022">
    <property type="entry name" value="ISP domain"/>
    <property type="match status" value="1"/>
</dbReference>
<evidence type="ECO:0000256" key="2">
    <source>
        <dbReference type="ARBA" id="ARBA00022723"/>
    </source>
</evidence>
<dbReference type="PANTHER" id="PTHR43756">
    <property type="entry name" value="CHOLINE MONOOXYGENASE, CHLOROPLASTIC"/>
    <property type="match status" value="1"/>
</dbReference>
<reference evidence="7 8" key="1">
    <citation type="submission" date="2013-03" db="EMBL/GenBank/DDBJ databases">
        <title>The Genome Sequence of Cladophialophora yegresii CBS 114405.</title>
        <authorList>
            <consortium name="The Broad Institute Genomics Platform"/>
            <person name="Cuomo C."/>
            <person name="de Hoog S."/>
            <person name="Gorbushina A."/>
            <person name="Walker B."/>
            <person name="Young S.K."/>
            <person name="Zeng Q."/>
            <person name="Gargeya S."/>
            <person name="Fitzgerald M."/>
            <person name="Haas B."/>
            <person name="Abouelleil A."/>
            <person name="Allen A.W."/>
            <person name="Alvarado L."/>
            <person name="Arachchi H.M."/>
            <person name="Berlin A.M."/>
            <person name="Chapman S.B."/>
            <person name="Gainer-Dewar J."/>
            <person name="Goldberg J."/>
            <person name="Griggs A."/>
            <person name="Gujja S."/>
            <person name="Hansen M."/>
            <person name="Howarth C."/>
            <person name="Imamovic A."/>
            <person name="Ireland A."/>
            <person name="Larimer J."/>
            <person name="McCowan C."/>
            <person name="Murphy C."/>
            <person name="Pearson M."/>
            <person name="Poon T.W."/>
            <person name="Priest M."/>
            <person name="Roberts A."/>
            <person name="Saif S."/>
            <person name="Shea T."/>
            <person name="Sisk P."/>
            <person name="Sykes S."/>
            <person name="Wortman J."/>
            <person name="Nusbaum C."/>
            <person name="Birren B."/>
        </authorList>
    </citation>
    <scope>NUCLEOTIDE SEQUENCE [LARGE SCALE GENOMIC DNA]</scope>
    <source>
        <strain evidence="7 8">CBS 114405</strain>
    </source>
</reference>
<name>W9VKB5_9EURO</name>
<keyword evidence="4" id="KW-0408">Iron</keyword>
<dbReference type="HOGENOM" id="CLU_026244_1_0_1"/>
<dbReference type="PRINTS" id="PR00090">
    <property type="entry name" value="RNGDIOXGNASE"/>
</dbReference>
<feature type="domain" description="Rieske" evidence="6">
    <location>
        <begin position="2"/>
        <end position="83"/>
    </location>
</feature>
<dbReference type="VEuPathDB" id="FungiDB:A1O7_08869"/>
<dbReference type="PROSITE" id="PS51296">
    <property type="entry name" value="RIESKE"/>
    <property type="match status" value="1"/>
</dbReference>
<dbReference type="InterPro" id="IPR017941">
    <property type="entry name" value="Rieske_2Fe-2S"/>
</dbReference>
<dbReference type="GeneID" id="19183433"/>
<dbReference type="GO" id="GO:0046872">
    <property type="term" value="F:metal ion binding"/>
    <property type="evidence" value="ECO:0007669"/>
    <property type="project" value="UniProtKB-KW"/>
</dbReference>
<dbReference type="InterPro" id="IPR036922">
    <property type="entry name" value="Rieske_2Fe-2S_sf"/>
</dbReference>
<dbReference type="AlphaFoldDB" id="W9VKB5"/>
<dbReference type="CDD" id="cd03469">
    <property type="entry name" value="Rieske_RO_Alpha_N"/>
    <property type="match status" value="1"/>
</dbReference>
<keyword evidence="2" id="KW-0479">Metal-binding</keyword>